<feature type="region of interest" description="Disordered" evidence="1">
    <location>
        <begin position="1"/>
        <end position="23"/>
    </location>
</feature>
<organism evidence="2">
    <name type="scientific">Harvfovirus sp</name>
    <dbReference type="NCBI Taxonomy" id="2487768"/>
    <lineage>
        <taxon>Viruses</taxon>
        <taxon>Varidnaviria</taxon>
        <taxon>Bamfordvirae</taxon>
        <taxon>Nucleocytoviricota</taxon>
        <taxon>Megaviricetes</taxon>
        <taxon>Imitervirales</taxon>
        <taxon>Mimiviridae</taxon>
        <taxon>Klosneuvirinae</taxon>
    </lineage>
</organism>
<keyword evidence="2" id="KW-0067">ATP-binding</keyword>
<keyword evidence="2" id="KW-0378">Hydrolase</keyword>
<sequence>MLSRKKPDKPINPDEVAEKANYDKDQQILMEQNFSYPDPSNPDIQYEMYRRREFYAHRIPPRPDIHNYSDIKEYRDNICAREFTLHEHQALLSNFINPDTPYRGLLVFHGLGSGKCTSADTNVVINGCLMKMRDIWDKYASAEIVIDALGGEWCVPKRGINS</sequence>
<protein>
    <submittedName>
        <fullName evidence="2">SNF2-like helicase</fullName>
    </submittedName>
</protein>
<accession>A0A3G5A355</accession>
<evidence type="ECO:0000256" key="1">
    <source>
        <dbReference type="SAM" id="MobiDB-lite"/>
    </source>
</evidence>
<name>A0A3G5A355_9VIRU</name>
<keyword evidence="2" id="KW-0547">Nucleotide-binding</keyword>
<reference evidence="2" key="1">
    <citation type="submission" date="2018-10" db="EMBL/GenBank/DDBJ databases">
        <title>Hidden diversity of soil giant viruses.</title>
        <authorList>
            <person name="Schulz F."/>
            <person name="Alteio L."/>
            <person name="Goudeau D."/>
            <person name="Ryan E.M."/>
            <person name="Malmstrom R.R."/>
            <person name="Blanchard J."/>
            <person name="Woyke T."/>
        </authorList>
    </citation>
    <scope>NUCLEOTIDE SEQUENCE</scope>
    <source>
        <strain evidence="2">HAV1</strain>
    </source>
</reference>
<keyword evidence="2" id="KW-0347">Helicase</keyword>
<dbReference type="GO" id="GO:0004386">
    <property type="term" value="F:helicase activity"/>
    <property type="evidence" value="ECO:0007669"/>
    <property type="project" value="UniProtKB-KW"/>
</dbReference>
<evidence type="ECO:0000313" key="2">
    <source>
        <dbReference type="EMBL" id="AYV81656.1"/>
    </source>
</evidence>
<proteinExistence type="predicted"/>
<dbReference type="EMBL" id="MK072291">
    <property type="protein sequence ID" value="AYV81656.1"/>
    <property type="molecule type" value="Genomic_DNA"/>
</dbReference>
<gene>
    <name evidence="2" type="ORF">Harvfovirus49_6</name>
</gene>
<feature type="compositionally biased region" description="Basic and acidic residues" evidence="1">
    <location>
        <begin position="8"/>
        <end position="23"/>
    </location>
</feature>